<dbReference type="InterPro" id="IPR040350">
    <property type="entry name" value="TMEM272"/>
</dbReference>
<reference evidence="2" key="2">
    <citation type="submission" date="2020-11" db="EMBL/GenBank/DDBJ databases">
        <authorList>
            <person name="McCartney M.A."/>
            <person name="Auch B."/>
            <person name="Kono T."/>
            <person name="Mallez S."/>
            <person name="Becker A."/>
            <person name="Gohl D.M."/>
            <person name="Silverstein K.A.T."/>
            <person name="Koren S."/>
            <person name="Bechman K.B."/>
            <person name="Herman A."/>
            <person name="Abrahante J.E."/>
            <person name="Garbe J."/>
        </authorList>
    </citation>
    <scope>NUCLEOTIDE SEQUENCE</scope>
    <source>
        <strain evidence="2">Duluth1</strain>
        <tissue evidence="2">Whole animal</tissue>
    </source>
</reference>
<keyword evidence="1" id="KW-0472">Membrane</keyword>
<evidence type="ECO:0000313" key="2">
    <source>
        <dbReference type="EMBL" id="KAH3709515.1"/>
    </source>
</evidence>
<feature type="transmembrane region" description="Helical" evidence="1">
    <location>
        <begin position="83"/>
        <end position="106"/>
    </location>
</feature>
<feature type="transmembrane region" description="Helical" evidence="1">
    <location>
        <begin position="140"/>
        <end position="164"/>
    </location>
</feature>
<dbReference type="PANTHER" id="PTHR33444">
    <property type="entry name" value="SI:DKEY-19B23.12-RELATED"/>
    <property type="match status" value="1"/>
</dbReference>
<comment type="caution">
    <text evidence="2">The sequence shown here is derived from an EMBL/GenBank/DDBJ whole genome shotgun (WGS) entry which is preliminary data.</text>
</comment>
<feature type="transmembrane region" description="Helical" evidence="1">
    <location>
        <begin position="54"/>
        <end position="71"/>
    </location>
</feature>
<dbReference type="OrthoDB" id="6142904at2759"/>
<gene>
    <name evidence="2" type="ORF">DPMN_068978</name>
</gene>
<proteinExistence type="predicted"/>
<protein>
    <recommendedName>
        <fullName evidence="4">MARVEL domain-containing protein</fullName>
    </recommendedName>
</protein>
<evidence type="ECO:0000313" key="3">
    <source>
        <dbReference type="Proteomes" id="UP000828390"/>
    </source>
</evidence>
<name>A0A9D3YY78_DREPO</name>
<keyword evidence="1" id="KW-1133">Transmembrane helix</keyword>
<organism evidence="2 3">
    <name type="scientific">Dreissena polymorpha</name>
    <name type="common">Zebra mussel</name>
    <name type="synonym">Mytilus polymorpha</name>
    <dbReference type="NCBI Taxonomy" id="45954"/>
    <lineage>
        <taxon>Eukaryota</taxon>
        <taxon>Metazoa</taxon>
        <taxon>Spiralia</taxon>
        <taxon>Lophotrochozoa</taxon>
        <taxon>Mollusca</taxon>
        <taxon>Bivalvia</taxon>
        <taxon>Autobranchia</taxon>
        <taxon>Heteroconchia</taxon>
        <taxon>Euheterodonta</taxon>
        <taxon>Imparidentia</taxon>
        <taxon>Neoheterodontei</taxon>
        <taxon>Myida</taxon>
        <taxon>Dreissenoidea</taxon>
        <taxon>Dreissenidae</taxon>
        <taxon>Dreissena</taxon>
    </lineage>
</organism>
<feature type="transmembrane region" description="Helical" evidence="1">
    <location>
        <begin position="12"/>
        <end position="34"/>
    </location>
</feature>
<dbReference type="Proteomes" id="UP000828390">
    <property type="component" value="Unassembled WGS sequence"/>
</dbReference>
<keyword evidence="1" id="KW-0812">Transmembrane</keyword>
<accession>A0A9D3YY78</accession>
<dbReference type="EMBL" id="JAIWYP010000014">
    <property type="protein sequence ID" value="KAH3709515.1"/>
    <property type="molecule type" value="Genomic_DNA"/>
</dbReference>
<keyword evidence="3" id="KW-1185">Reference proteome</keyword>
<sequence length="170" mass="18429">MGRGKGGEEYCVACGAAVLCCCVTVLAVGLAGLGIAKIVMGAIYLHHCDIEKMIPIYLIVSGVVPLFFSSFSRRDEDRGFGVADICGLLAFLFNTAWLVCGSIWVYPNYGKLTSDQYVPCSETVKNHCVRGTCSMTFMTFAFSMVTIDWICFGLGMAFLASVYCRAGCRD</sequence>
<evidence type="ECO:0000256" key="1">
    <source>
        <dbReference type="SAM" id="Phobius"/>
    </source>
</evidence>
<reference evidence="2" key="1">
    <citation type="journal article" date="2019" name="bioRxiv">
        <title>The Genome of the Zebra Mussel, Dreissena polymorpha: A Resource for Invasive Species Research.</title>
        <authorList>
            <person name="McCartney M.A."/>
            <person name="Auch B."/>
            <person name="Kono T."/>
            <person name="Mallez S."/>
            <person name="Zhang Y."/>
            <person name="Obille A."/>
            <person name="Becker A."/>
            <person name="Abrahante J.E."/>
            <person name="Garbe J."/>
            <person name="Badalamenti J.P."/>
            <person name="Herman A."/>
            <person name="Mangelson H."/>
            <person name="Liachko I."/>
            <person name="Sullivan S."/>
            <person name="Sone E.D."/>
            <person name="Koren S."/>
            <person name="Silverstein K.A.T."/>
            <person name="Beckman K.B."/>
            <person name="Gohl D.M."/>
        </authorList>
    </citation>
    <scope>NUCLEOTIDE SEQUENCE</scope>
    <source>
        <strain evidence="2">Duluth1</strain>
        <tissue evidence="2">Whole animal</tissue>
    </source>
</reference>
<evidence type="ECO:0008006" key="4">
    <source>
        <dbReference type="Google" id="ProtNLM"/>
    </source>
</evidence>
<dbReference type="AlphaFoldDB" id="A0A9D3YY78"/>
<dbReference type="PANTHER" id="PTHR33444:SF2">
    <property type="entry name" value="MARVEL DOMAIN-CONTAINING PROTEIN"/>
    <property type="match status" value="1"/>
</dbReference>